<feature type="transmembrane region" description="Helical" evidence="2">
    <location>
        <begin position="40"/>
        <end position="65"/>
    </location>
</feature>
<dbReference type="EMBL" id="QXFT01008111">
    <property type="protein sequence ID" value="KAE9264956.1"/>
    <property type="molecule type" value="Genomic_DNA"/>
</dbReference>
<sequence length="167" mass="18185">MPPDTKTRTSVDLERNCKLHVVPTAQPDITGREILADSRFWLLFATVFILVGSSLFIMSNIAFIVESLGGPMEQIPTMSVHRSQTVSLNQVGFGWKAGNLFRLISLMWSCRSPIKEVAEETAAVESVEPVVVAAVAESEEARGQQEQATAEADVEAAEPVVEENALV</sequence>
<comment type="caution">
    <text evidence="3">The sequence shown here is derived from an EMBL/GenBank/DDBJ whole genome shotgun (WGS) entry which is preliminary data.</text>
</comment>
<dbReference type="Proteomes" id="UP000434957">
    <property type="component" value="Unassembled WGS sequence"/>
</dbReference>
<accession>A0A6A4B3P5</accession>
<keyword evidence="2" id="KW-1133">Transmembrane helix</keyword>
<keyword evidence="4" id="KW-1185">Reference proteome</keyword>
<protein>
    <submittedName>
        <fullName evidence="3">Uncharacterized protein</fullName>
    </submittedName>
</protein>
<feature type="compositionally biased region" description="Low complexity" evidence="1">
    <location>
        <begin position="144"/>
        <end position="167"/>
    </location>
</feature>
<evidence type="ECO:0000256" key="1">
    <source>
        <dbReference type="SAM" id="MobiDB-lite"/>
    </source>
</evidence>
<keyword evidence="2" id="KW-0812">Transmembrane</keyword>
<evidence type="ECO:0000313" key="3">
    <source>
        <dbReference type="EMBL" id="KAE9264956.1"/>
    </source>
</evidence>
<dbReference type="AlphaFoldDB" id="A0A6A4B3P5"/>
<reference evidence="3 4" key="1">
    <citation type="submission" date="2018-08" db="EMBL/GenBank/DDBJ databases">
        <title>Genomic investigation of the strawberry pathogen Phytophthora fragariae indicates pathogenicity is determined by transcriptional variation in three key races.</title>
        <authorList>
            <person name="Adams T.M."/>
            <person name="Armitage A.D."/>
            <person name="Sobczyk M.K."/>
            <person name="Bates H.J."/>
            <person name="Dunwell J.M."/>
            <person name="Nellist C.F."/>
            <person name="Harrison R.J."/>
        </authorList>
    </citation>
    <scope>NUCLEOTIDE SEQUENCE [LARGE SCALE GENOMIC DNA]</scope>
    <source>
        <strain evidence="3 4">SCRP333</strain>
    </source>
</reference>
<keyword evidence="2" id="KW-0472">Membrane</keyword>
<evidence type="ECO:0000313" key="4">
    <source>
        <dbReference type="Proteomes" id="UP000434957"/>
    </source>
</evidence>
<gene>
    <name evidence="3" type="ORF">PR003_g32616</name>
</gene>
<organism evidence="3 4">
    <name type="scientific">Phytophthora rubi</name>
    <dbReference type="NCBI Taxonomy" id="129364"/>
    <lineage>
        <taxon>Eukaryota</taxon>
        <taxon>Sar</taxon>
        <taxon>Stramenopiles</taxon>
        <taxon>Oomycota</taxon>
        <taxon>Peronosporomycetes</taxon>
        <taxon>Peronosporales</taxon>
        <taxon>Peronosporaceae</taxon>
        <taxon>Phytophthora</taxon>
    </lineage>
</organism>
<name>A0A6A4B3P5_9STRA</name>
<evidence type="ECO:0000256" key="2">
    <source>
        <dbReference type="SAM" id="Phobius"/>
    </source>
</evidence>
<feature type="region of interest" description="Disordered" evidence="1">
    <location>
        <begin position="140"/>
        <end position="167"/>
    </location>
</feature>
<proteinExistence type="predicted"/>